<dbReference type="NCBIfam" id="TIGR01352">
    <property type="entry name" value="tonB_Cterm"/>
    <property type="match status" value="1"/>
</dbReference>
<evidence type="ECO:0000256" key="2">
    <source>
        <dbReference type="ARBA" id="ARBA00006555"/>
    </source>
</evidence>
<evidence type="ECO:0000256" key="11">
    <source>
        <dbReference type="SAM" id="Phobius"/>
    </source>
</evidence>
<gene>
    <name evidence="13" type="ORF">MAMMFC1_02816</name>
</gene>
<evidence type="ECO:0000256" key="9">
    <source>
        <dbReference type="ARBA" id="ARBA00023136"/>
    </source>
</evidence>
<dbReference type="InterPro" id="IPR051045">
    <property type="entry name" value="TonB-dependent_transducer"/>
</dbReference>
<dbReference type="InterPro" id="IPR006260">
    <property type="entry name" value="TonB/TolA_C"/>
</dbReference>
<dbReference type="GO" id="GO:0015031">
    <property type="term" value="P:protein transport"/>
    <property type="evidence" value="ECO:0007669"/>
    <property type="project" value="UniProtKB-KW"/>
</dbReference>
<protein>
    <submittedName>
        <fullName evidence="13">Transport protein TonB</fullName>
    </submittedName>
</protein>
<dbReference type="PROSITE" id="PS52015">
    <property type="entry name" value="TONB_CTD"/>
    <property type="match status" value="1"/>
</dbReference>
<evidence type="ECO:0000259" key="12">
    <source>
        <dbReference type="PROSITE" id="PS52015"/>
    </source>
</evidence>
<evidence type="ECO:0000256" key="10">
    <source>
        <dbReference type="SAM" id="MobiDB-lite"/>
    </source>
</evidence>
<evidence type="ECO:0000256" key="6">
    <source>
        <dbReference type="ARBA" id="ARBA00022692"/>
    </source>
</evidence>
<dbReference type="KEGG" id="mana:MAMMFC1_02816"/>
<feature type="transmembrane region" description="Helical" evidence="11">
    <location>
        <begin position="12"/>
        <end position="30"/>
    </location>
</feature>
<dbReference type="SUPFAM" id="SSF74653">
    <property type="entry name" value="TolA/TonB C-terminal domain"/>
    <property type="match status" value="1"/>
</dbReference>
<keyword evidence="5" id="KW-0997">Cell inner membrane</keyword>
<keyword evidence="9 11" id="KW-0472">Membrane</keyword>
<dbReference type="Gene3D" id="3.30.1150.10">
    <property type="match status" value="1"/>
</dbReference>
<evidence type="ECO:0000256" key="4">
    <source>
        <dbReference type="ARBA" id="ARBA00022475"/>
    </source>
</evidence>
<comment type="subcellular location">
    <subcellularLocation>
        <location evidence="1">Cell inner membrane</location>
        <topology evidence="1">Single-pass membrane protein</topology>
        <orientation evidence="1">Periplasmic side</orientation>
    </subcellularLocation>
</comment>
<dbReference type="GO" id="GO:0055085">
    <property type="term" value="P:transmembrane transport"/>
    <property type="evidence" value="ECO:0007669"/>
    <property type="project" value="InterPro"/>
</dbReference>
<feature type="compositionally biased region" description="Gly residues" evidence="10">
    <location>
        <begin position="133"/>
        <end position="143"/>
    </location>
</feature>
<comment type="similarity">
    <text evidence="2">Belongs to the TonB family.</text>
</comment>
<sequence length="233" mass="24168">MKHGFRWRRAVMISVIFHIFLLAGSGYMAARLVTIPAVIEQYIELDIANEPQIEEPRQNTVAADPQTLPASVAQPVPPASAIRQARPATPAPQAASVADTSPAAAETPAVTGDNEIHNAPAVPAGSGSSTAGNTGGGGNGGGVSPPSILAKVEPVYPKSARQAGIEGTVVVKVQILENGRPGSVAVARSSGYEMLDDAAIAAVREWRFVPAKDRDSGQAVVCYTTMPVSFHLN</sequence>
<reference evidence="13 14" key="1">
    <citation type="journal article" date="2018" name="Int. J. Syst. Evol. Microbiol.">
        <title>Methylomusa anaerophila gen. nov., sp. nov., an anaerobic methanol-utilizing bacterium isolated from a microbial fuel cell.</title>
        <authorList>
            <person name="Amano N."/>
            <person name="Yamamuro A."/>
            <person name="Miyahara M."/>
            <person name="Kouzuma A."/>
            <person name="Abe T."/>
            <person name="Watanabe K."/>
        </authorList>
    </citation>
    <scope>NUCLEOTIDE SEQUENCE [LARGE SCALE GENOMIC DNA]</scope>
    <source>
        <strain evidence="13 14">MMFC1</strain>
    </source>
</reference>
<evidence type="ECO:0000256" key="7">
    <source>
        <dbReference type="ARBA" id="ARBA00022927"/>
    </source>
</evidence>
<keyword evidence="14" id="KW-1185">Reference proteome</keyword>
<feature type="compositionally biased region" description="Low complexity" evidence="10">
    <location>
        <begin position="70"/>
        <end position="105"/>
    </location>
</feature>
<name>A0A348AM33_9FIRM</name>
<evidence type="ECO:0000256" key="3">
    <source>
        <dbReference type="ARBA" id="ARBA00022448"/>
    </source>
</evidence>
<dbReference type="Pfam" id="PF03544">
    <property type="entry name" value="TonB_C"/>
    <property type="match status" value="1"/>
</dbReference>
<dbReference type="RefSeq" id="WP_126309070.1">
    <property type="nucleotide sequence ID" value="NZ_AP018449.1"/>
</dbReference>
<organism evidence="13 14">
    <name type="scientific">Methylomusa anaerophila</name>
    <dbReference type="NCBI Taxonomy" id="1930071"/>
    <lineage>
        <taxon>Bacteria</taxon>
        <taxon>Bacillati</taxon>
        <taxon>Bacillota</taxon>
        <taxon>Negativicutes</taxon>
        <taxon>Selenomonadales</taxon>
        <taxon>Sporomusaceae</taxon>
        <taxon>Methylomusa</taxon>
    </lineage>
</organism>
<dbReference type="OrthoDB" id="1683332at2"/>
<dbReference type="EMBL" id="AP018449">
    <property type="protein sequence ID" value="BBB92131.1"/>
    <property type="molecule type" value="Genomic_DNA"/>
</dbReference>
<evidence type="ECO:0000256" key="1">
    <source>
        <dbReference type="ARBA" id="ARBA00004383"/>
    </source>
</evidence>
<dbReference type="Proteomes" id="UP000276437">
    <property type="component" value="Chromosome"/>
</dbReference>
<keyword evidence="4" id="KW-1003">Cell membrane</keyword>
<keyword evidence="8 11" id="KW-1133">Transmembrane helix</keyword>
<dbReference type="PANTHER" id="PTHR33446">
    <property type="entry name" value="PROTEIN TONB-RELATED"/>
    <property type="match status" value="1"/>
</dbReference>
<accession>A0A348AM33</accession>
<evidence type="ECO:0000256" key="8">
    <source>
        <dbReference type="ARBA" id="ARBA00022989"/>
    </source>
</evidence>
<keyword evidence="3" id="KW-0813">Transport</keyword>
<dbReference type="AlphaFoldDB" id="A0A348AM33"/>
<evidence type="ECO:0000313" key="13">
    <source>
        <dbReference type="EMBL" id="BBB92131.1"/>
    </source>
</evidence>
<feature type="domain" description="TonB C-terminal" evidence="12">
    <location>
        <begin position="141"/>
        <end position="233"/>
    </location>
</feature>
<keyword evidence="6 11" id="KW-0812">Transmembrane</keyword>
<evidence type="ECO:0000313" key="14">
    <source>
        <dbReference type="Proteomes" id="UP000276437"/>
    </source>
</evidence>
<feature type="region of interest" description="Disordered" evidence="10">
    <location>
        <begin position="70"/>
        <end position="146"/>
    </location>
</feature>
<proteinExistence type="inferred from homology"/>
<dbReference type="InterPro" id="IPR037682">
    <property type="entry name" value="TonB_C"/>
</dbReference>
<dbReference type="GO" id="GO:0005886">
    <property type="term" value="C:plasma membrane"/>
    <property type="evidence" value="ECO:0007669"/>
    <property type="project" value="UniProtKB-SubCell"/>
</dbReference>
<keyword evidence="7" id="KW-0653">Protein transport</keyword>
<evidence type="ECO:0000256" key="5">
    <source>
        <dbReference type="ARBA" id="ARBA00022519"/>
    </source>
</evidence>